<proteinExistence type="predicted"/>
<dbReference type="Proteomes" id="UP000714618">
    <property type="component" value="Unassembled WGS sequence"/>
</dbReference>
<gene>
    <name evidence="1" type="ORF">AWRI4233_LOCUS4981</name>
</gene>
<organism evidence="1 2">
    <name type="scientific">Aureobasidium mustum</name>
    <dbReference type="NCBI Taxonomy" id="2773714"/>
    <lineage>
        <taxon>Eukaryota</taxon>
        <taxon>Fungi</taxon>
        <taxon>Dikarya</taxon>
        <taxon>Ascomycota</taxon>
        <taxon>Pezizomycotina</taxon>
        <taxon>Dothideomycetes</taxon>
        <taxon>Dothideomycetidae</taxon>
        <taxon>Dothideales</taxon>
        <taxon>Saccotheciaceae</taxon>
        <taxon>Aureobasidium</taxon>
    </lineage>
</organism>
<comment type="caution">
    <text evidence="1">The sequence shown here is derived from an EMBL/GenBank/DDBJ whole genome shotgun (WGS) entry which is preliminary data.</text>
</comment>
<dbReference type="EMBL" id="CAIJEO010000006">
    <property type="protein sequence ID" value="CAD0095002.1"/>
    <property type="molecule type" value="Genomic_DNA"/>
</dbReference>
<dbReference type="OrthoDB" id="46529at2759"/>
<evidence type="ECO:0000313" key="2">
    <source>
        <dbReference type="Proteomes" id="UP000714618"/>
    </source>
</evidence>
<evidence type="ECO:0000313" key="1">
    <source>
        <dbReference type="EMBL" id="CAD0095002.1"/>
    </source>
</evidence>
<protein>
    <submittedName>
        <fullName evidence="1">Uncharacterized protein</fullName>
    </submittedName>
</protein>
<reference evidence="1" key="1">
    <citation type="submission" date="2020-06" db="EMBL/GenBank/DDBJ databases">
        <authorList>
            <person name="Onetto C."/>
        </authorList>
    </citation>
    <scope>NUCLEOTIDE SEQUENCE</scope>
</reference>
<accession>A0A9N8JUL4</accession>
<sequence length="284" mass="31150">MSCAKCQNPLVLEVDYSDDEDVSMGAGSSSAAAAQNTHTVPDDVALNCGCHFHWYVQIFCMQLYSLSNHVCKCIGQCLIDEYQVTECPSCHQNLLTPGPNGSQQLLCTLHNEGGVQENLDILPILTEEAYLHAYPEDRISRAFLELCREGDVSAVVDLLKSCNEPDSDDEEMDDEPAIPKKSMDEILRYQDPIGDMQSGLHAAVAGNSREVAWLLLLLASQLPEMEFPALVYQQAASLGIMREDQTGKVDIRSLRDGQGRSAEHLAVELGGVWHGWPGSGRLTV</sequence>
<dbReference type="AlphaFoldDB" id="A0A9N8JUL4"/>
<keyword evidence="2" id="KW-1185">Reference proteome</keyword>
<name>A0A9N8JUL4_9PEZI</name>